<evidence type="ECO:0000313" key="14">
    <source>
        <dbReference type="EMBL" id="KAJ1910264.1"/>
    </source>
</evidence>
<feature type="compositionally biased region" description="Polar residues" evidence="13">
    <location>
        <begin position="102"/>
        <end position="113"/>
    </location>
</feature>
<reference evidence="14" key="1">
    <citation type="submission" date="2022-07" db="EMBL/GenBank/DDBJ databases">
        <title>Phylogenomic reconstructions and comparative analyses of Kickxellomycotina fungi.</title>
        <authorList>
            <person name="Reynolds N.K."/>
            <person name="Stajich J.E."/>
            <person name="Barry K."/>
            <person name="Grigoriev I.V."/>
            <person name="Crous P."/>
            <person name="Smith M.E."/>
        </authorList>
    </citation>
    <scope>NUCLEOTIDE SEQUENCE</scope>
    <source>
        <strain evidence="14">NBRC 100468</strain>
    </source>
</reference>
<dbReference type="GO" id="GO:0005737">
    <property type="term" value="C:cytoplasm"/>
    <property type="evidence" value="ECO:0007669"/>
    <property type="project" value="TreeGrafter"/>
</dbReference>
<name>A0A9W7ZS76_9FUNG</name>
<evidence type="ECO:0000256" key="11">
    <source>
        <dbReference type="ARBA" id="ARBA00035025"/>
    </source>
</evidence>
<dbReference type="InterPro" id="IPR026610">
    <property type="entry name" value="Hen1"/>
</dbReference>
<evidence type="ECO:0000256" key="2">
    <source>
        <dbReference type="ARBA" id="ARBA00009026"/>
    </source>
</evidence>
<evidence type="ECO:0000256" key="1">
    <source>
        <dbReference type="ARBA" id="ARBA00001946"/>
    </source>
</evidence>
<dbReference type="GO" id="GO:0030422">
    <property type="term" value="P:siRNA processing"/>
    <property type="evidence" value="ECO:0007669"/>
    <property type="project" value="TreeGrafter"/>
</dbReference>
<evidence type="ECO:0000256" key="4">
    <source>
        <dbReference type="ARBA" id="ARBA00022603"/>
    </source>
</evidence>
<keyword evidence="4" id="KW-0489">Methyltransferase</keyword>
<keyword evidence="6" id="KW-0949">S-adenosyl-L-methionine</keyword>
<dbReference type="AlphaFoldDB" id="A0A9W7ZS76"/>
<protein>
    <recommendedName>
        <fullName evidence="3">Small RNA 2'-O-methyltransferase</fullName>
        <ecNumber evidence="11">2.1.1.386</ecNumber>
    </recommendedName>
</protein>
<feature type="region of interest" description="Disordered" evidence="13">
    <location>
        <begin position="102"/>
        <end position="125"/>
    </location>
</feature>
<dbReference type="GO" id="GO:0005634">
    <property type="term" value="C:nucleus"/>
    <property type="evidence" value="ECO:0007669"/>
    <property type="project" value="TreeGrafter"/>
</dbReference>
<dbReference type="OrthoDB" id="2154311at2759"/>
<dbReference type="GO" id="GO:0001510">
    <property type="term" value="P:RNA methylation"/>
    <property type="evidence" value="ECO:0007669"/>
    <property type="project" value="InterPro"/>
</dbReference>
<keyword evidence="15" id="KW-1185">Reference proteome</keyword>
<evidence type="ECO:0000256" key="10">
    <source>
        <dbReference type="ARBA" id="ARBA00023158"/>
    </source>
</evidence>
<evidence type="ECO:0000256" key="5">
    <source>
        <dbReference type="ARBA" id="ARBA00022679"/>
    </source>
</evidence>
<gene>
    <name evidence="14" type="ORF">H4219_006248</name>
</gene>
<dbReference type="GO" id="GO:0046872">
    <property type="term" value="F:metal ion binding"/>
    <property type="evidence" value="ECO:0007669"/>
    <property type="project" value="UniProtKB-KW"/>
</dbReference>
<keyword evidence="10" id="KW-0943">RNA-mediated gene silencing</keyword>
<comment type="cofactor">
    <cofactor evidence="1">
        <name>Mg(2+)</name>
        <dbReference type="ChEBI" id="CHEBI:18420"/>
    </cofactor>
</comment>
<comment type="similarity">
    <text evidence="2">Belongs to the methyltransferase superfamily. HEN1 family.</text>
</comment>
<proteinExistence type="inferred from homology"/>
<keyword evidence="8" id="KW-0460">Magnesium</keyword>
<evidence type="ECO:0000256" key="7">
    <source>
        <dbReference type="ARBA" id="ARBA00022723"/>
    </source>
</evidence>
<keyword evidence="5" id="KW-0808">Transferase</keyword>
<dbReference type="InterPro" id="IPR029063">
    <property type="entry name" value="SAM-dependent_MTases_sf"/>
</dbReference>
<dbReference type="PANTHER" id="PTHR21404:SF3">
    <property type="entry name" value="SMALL RNA 2'-O-METHYLTRANSFERASE"/>
    <property type="match status" value="1"/>
</dbReference>
<dbReference type="Proteomes" id="UP001150538">
    <property type="component" value="Unassembled WGS sequence"/>
</dbReference>
<organism evidence="14 15">
    <name type="scientific">Mycoemilia scoparia</name>
    <dbReference type="NCBI Taxonomy" id="417184"/>
    <lineage>
        <taxon>Eukaryota</taxon>
        <taxon>Fungi</taxon>
        <taxon>Fungi incertae sedis</taxon>
        <taxon>Zoopagomycota</taxon>
        <taxon>Kickxellomycotina</taxon>
        <taxon>Kickxellomycetes</taxon>
        <taxon>Kickxellales</taxon>
        <taxon>Kickxellaceae</taxon>
        <taxon>Mycoemilia</taxon>
    </lineage>
</organism>
<dbReference type="GO" id="GO:0090486">
    <property type="term" value="F:small RNA 2'-O-methyltransferase activity"/>
    <property type="evidence" value="ECO:0007669"/>
    <property type="project" value="UniProtKB-EC"/>
</dbReference>
<accession>A0A9W7ZS76</accession>
<dbReference type="Gene3D" id="3.40.50.150">
    <property type="entry name" value="Vaccinia Virus protein VP39"/>
    <property type="match status" value="1"/>
</dbReference>
<dbReference type="EMBL" id="JANBPU010000604">
    <property type="protein sequence ID" value="KAJ1910264.1"/>
    <property type="molecule type" value="Genomic_DNA"/>
</dbReference>
<evidence type="ECO:0000256" key="8">
    <source>
        <dbReference type="ARBA" id="ARBA00022842"/>
    </source>
</evidence>
<keyword evidence="9" id="KW-0694">RNA-binding</keyword>
<comment type="catalytic activity">
    <reaction evidence="12">
        <text>small RNA 3'-end nucleotide + S-adenosyl-L-methionine = small RNA 3'-end 2'-O-methylnucleotide + S-adenosyl-L-homocysteine + H(+)</text>
        <dbReference type="Rhea" id="RHEA:37887"/>
        <dbReference type="Rhea" id="RHEA-COMP:10415"/>
        <dbReference type="Rhea" id="RHEA-COMP:10416"/>
        <dbReference type="ChEBI" id="CHEBI:15378"/>
        <dbReference type="ChEBI" id="CHEBI:57856"/>
        <dbReference type="ChEBI" id="CHEBI:59789"/>
        <dbReference type="ChEBI" id="CHEBI:74896"/>
        <dbReference type="ChEBI" id="CHEBI:74898"/>
        <dbReference type="EC" id="2.1.1.386"/>
    </reaction>
</comment>
<evidence type="ECO:0000256" key="12">
    <source>
        <dbReference type="ARBA" id="ARBA00048418"/>
    </source>
</evidence>
<dbReference type="PANTHER" id="PTHR21404">
    <property type="entry name" value="HEN1"/>
    <property type="match status" value="1"/>
</dbReference>
<dbReference type="GO" id="GO:0003723">
    <property type="term" value="F:RNA binding"/>
    <property type="evidence" value="ECO:0007669"/>
    <property type="project" value="UniProtKB-KW"/>
</dbReference>
<evidence type="ECO:0000256" key="3">
    <source>
        <dbReference type="ARBA" id="ARBA00021330"/>
    </source>
</evidence>
<sequence length="230" mass="27217">MFGYYKPQILIATTPNAEFNVYFPDLKYGTPESKFRHDDHKFEWTRNEFKEWCEMVCETYGYEYTIEGIGKIIKKEVLDAYTGPEDVGHCSQLCLFKRKNNHQQQPKNTSSPPNLEDFCQPSEDHEKPTLMGSFSYPYFNEPPMGPEDLFKLVLRFAGYICDYDTGLVMLERLWNVSDIKHQFKRRKAFEAWMDRDENYCGRDGFESVIDREDGNKAYKIKNYVKRSAFD</sequence>
<evidence type="ECO:0000313" key="15">
    <source>
        <dbReference type="Proteomes" id="UP001150538"/>
    </source>
</evidence>
<evidence type="ECO:0000256" key="9">
    <source>
        <dbReference type="ARBA" id="ARBA00022884"/>
    </source>
</evidence>
<comment type="caution">
    <text evidence="14">The sequence shown here is derived from an EMBL/GenBank/DDBJ whole genome shotgun (WGS) entry which is preliminary data.</text>
</comment>
<dbReference type="EC" id="2.1.1.386" evidence="11"/>
<evidence type="ECO:0000256" key="6">
    <source>
        <dbReference type="ARBA" id="ARBA00022691"/>
    </source>
</evidence>
<keyword evidence="7" id="KW-0479">Metal-binding</keyword>
<evidence type="ECO:0000256" key="13">
    <source>
        <dbReference type="SAM" id="MobiDB-lite"/>
    </source>
</evidence>